<evidence type="ECO:0000313" key="4">
    <source>
        <dbReference type="Proteomes" id="UP001174909"/>
    </source>
</evidence>
<feature type="region of interest" description="Disordered" evidence="1">
    <location>
        <begin position="86"/>
        <end position="106"/>
    </location>
</feature>
<protein>
    <submittedName>
        <fullName evidence="3">Uncharacterized protein</fullName>
    </submittedName>
</protein>
<evidence type="ECO:0000256" key="2">
    <source>
        <dbReference type="SAM" id="Phobius"/>
    </source>
</evidence>
<keyword evidence="2" id="KW-0812">Transmembrane</keyword>
<evidence type="ECO:0000256" key="1">
    <source>
        <dbReference type="SAM" id="MobiDB-lite"/>
    </source>
</evidence>
<proteinExistence type="predicted"/>
<organism evidence="3 4">
    <name type="scientific">Geodia barretti</name>
    <name type="common">Barrett's horny sponge</name>
    <dbReference type="NCBI Taxonomy" id="519541"/>
    <lineage>
        <taxon>Eukaryota</taxon>
        <taxon>Metazoa</taxon>
        <taxon>Porifera</taxon>
        <taxon>Demospongiae</taxon>
        <taxon>Heteroscleromorpha</taxon>
        <taxon>Tetractinellida</taxon>
        <taxon>Astrophorina</taxon>
        <taxon>Geodiidae</taxon>
        <taxon>Geodia</taxon>
    </lineage>
</organism>
<feature type="transmembrane region" description="Helical" evidence="2">
    <location>
        <begin position="49"/>
        <end position="76"/>
    </location>
</feature>
<dbReference type="AlphaFoldDB" id="A0AA35S668"/>
<comment type="caution">
    <text evidence="3">The sequence shown here is derived from an EMBL/GenBank/DDBJ whole genome shotgun (WGS) entry which is preliminary data.</text>
</comment>
<name>A0AA35S668_GEOBA</name>
<feature type="compositionally biased region" description="Polar residues" evidence="1">
    <location>
        <begin position="93"/>
        <end position="106"/>
    </location>
</feature>
<sequence>MFNSTRLPYILGAAAGGIAAGVYVAWSIFARFSFIAALNDRSIVEPHVMIVLGAAAALIAFPLGAAAGLGVTAIVIRIVDYARRSRDSADGNAHSSWVTRRNSGGD</sequence>
<evidence type="ECO:0000313" key="3">
    <source>
        <dbReference type="EMBL" id="CAI8023343.1"/>
    </source>
</evidence>
<keyword evidence="2" id="KW-0472">Membrane</keyword>
<dbReference type="EMBL" id="CASHTH010002004">
    <property type="protein sequence ID" value="CAI8023343.1"/>
    <property type="molecule type" value="Genomic_DNA"/>
</dbReference>
<feature type="transmembrane region" description="Helical" evidence="2">
    <location>
        <begin position="7"/>
        <end position="29"/>
    </location>
</feature>
<keyword evidence="2" id="KW-1133">Transmembrane helix</keyword>
<gene>
    <name evidence="3" type="ORF">GBAR_LOCUS13648</name>
</gene>
<dbReference type="Proteomes" id="UP001174909">
    <property type="component" value="Unassembled WGS sequence"/>
</dbReference>
<keyword evidence="4" id="KW-1185">Reference proteome</keyword>
<reference evidence="3" key="1">
    <citation type="submission" date="2023-03" db="EMBL/GenBank/DDBJ databases">
        <authorList>
            <person name="Steffen K."/>
            <person name="Cardenas P."/>
        </authorList>
    </citation>
    <scope>NUCLEOTIDE SEQUENCE</scope>
</reference>
<accession>A0AA35S668</accession>